<comment type="caution">
    <text evidence="8">The sequence shown here is derived from an EMBL/GenBank/DDBJ whole genome shotgun (WGS) entry which is preliminary data.</text>
</comment>
<feature type="transmembrane region" description="Helical" evidence="6">
    <location>
        <begin position="340"/>
        <end position="360"/>
    </location>
</feature>
<dbReference type="Gene3D" id="3.90.550.10">
    <property type="entry name" value="Spore Coat Polysaccharide Biosynthesis Protein SpsA, Chain A"/>
    <property type="match status" value="1"/>
</dbReference>
<dbReference type="GO" id="GO:0016757">
    <property type="term" value="F:glycosyltransferase activity"/>
    <property type="evidence" value="ECO:0007669"/>
    <property type="project" value="UniProtKB-KW"/>
</dbReference>
<protein>
    <submittedName>
        <fullName evidence="8">Glycosyltransferase</fullName>
    </submittedName>
</protein>
<dbReference type="InterPro" id="IPR001173">
    <property type="entry name" value="Glyco_trans_2-like"/>
</dbReference>
<dbReference type="SUPFAM" id="SSF53448">
    <property type="entry name" value="Nucleotide-diphospho-sugar transferases"/>
    <property type="match status" value="1"/>
</dbReference>
<evidence type="ECO:0000256" key="4">
    <source>
        <dbReference type="ARBA" id="ARBA00022679"/>
    </source>
</evidence>
<sequence length="385" mass="42590">MNPIWLEHQIGVLVFLAALLGIALSNLGALRRLGSYPRARRRPRVSILVPARNEELHVAEIVASLLRQDYPDFEVLVLDDESTDGTGRILDEWAGRAPALRALRGRPLPDGWLGKLWACHQLAQAASGELLLFTDADTRHGPDTLSHAVDALEFEQADLLSAIPRQVVLTWAEKLAVPIVTWSLLSFLPLRLAYRLRQPAMAAAIGQFMLFRRESYDRLGGHAAVRGSVVDDLALARRAARLRLRWRLLDAQDDVRCRMYRSPREVLDGFGKNLFAAFGRRTLPFAFVWLWLGVVTFQPLIILGLAAAGAAVPPAGVGLALGGVGLALALWGISNRRFRVRWFVTLLYPACVAFAIGIAARSASQSIRGRAQWKGRRLPGCPARW</sequence>
<proteinExistence type="predicted"/>
<evidence type="ECO:0000313" key="8">
    <source>
        <dbReference type="EMBL" id="MBM3317034.1"/>
    </source>
</evidence>
<keyword evidence="6" id="KW-1133">Transmembrane helix</keyword>
<feature type="transmembrane region" description="Helical" evidence="6">
    <location>
        <begin position="315"/>
        <end position="333"/>
    </location>
</feature>
<evidence type="ECO:0000256" key="1">
    <source>
        <dbReference type="ARBA" id="ARBA00004236"/>
    </source>
</evidence>
<keyword evidence="4" id="KW-0808">Transferase</keyword>
<feature type="domain" description="Glycosyltransferase 2-like" evidence="7">
    <location>
        <begin position="46"/>
        <end position="219"/>
    </location>
</feature>
<gene>
    <name evidence="8" type="ORF">FJY75_04195</name>
</gene>
<keyword evidence="2" id="KW-1003">Cell membrane</keyword>
<dbReference type="InterPro" id="IPR029044">
    <property type="entry name" value="Nucleotide-diphossugar_trans"/>
</dbReference>
<comment type="subcellular location">
    <subcellularLocation>
        <location evidence="1">Cell membrane</location>
    </subcellularLocation>
</comment>
<dbReference type="CDD" id="cd06423">
    <property type="entry name" value="CESA_like"/>
    <property type="match status" value="1"/>
</dbReference>
<dbReference type="AlphaFoldDB" id="A0A937XAH0"/>
<accession>A0A937XAH0</accession>
<dbReference type="GO" id="GO:0005886">
    <property type="term" value="C:plasma membrane"/>
    <property type="evidence" value="ECO:0007669"/>
    <property type="project" value="UniProtKB-SubCell"/>
</dbReference>
<evidence type="ECO:0000259" key="7">
    <source>
        <dbReference type="Pfam" id="PF00535"/>
    </source>
</evidence>
<name>A0A937XAH0_UNCEI</name>
<evidence type="ECO:0000256" key="3">
    <source>
        <dbReference type="ARBA" id="ARBA00022676"/>
    </source>
</evidence>
<dbReference type="PANTHER" id="PTHR43646:SF2">
    <property type="entry name" value="GLYCOSYLTRANSFERASE 2-LIKE DOMAIN-CONTAINING PROTEIN"/>
    <property type="match status" value="1"/>
</dbReference>
<dbReference type="Pfam" id="PF00535">
    <property type="entry name" value="Glycos_transf_2"/>
    <property type="match status" value="1"/>
</dbReference>
<evidence type="ECO:0000313" key="9">
    <source>
        <dbReference type="Proteomes" id="UP000748308"/>
    </source>
</evidence>
<evidence type="ECO:0000256" key="2">
    <source>
        <dbReference type="ARBA" id="ARBA00022475"/>
    </source>
</evidence>
<feature type="transmembrane region" description="Helical" evidence="6">
    <location>
        <begin position="12"/>
        <end position="34"/>
    </location>
</feature>
<evidence type="ECO:0000256" key="5">
    <source>
        <dbReference type="ARBA" id="ARBA00023136"/>
    </source>
</evidence>
<keyword evidence="5 6" id="KW-0472">Membrane</keyword>
<organism evidence="8 9">
    <name type="scientific">Eiseniibacteriota bacterium</name>
    <dbReference type="NCBI Taxonomy" id="2212470"/>
    <lineage>
        <taxon>Bacteria</taxon>
        <taxon>Candidatus Eiseniibacteriota</taxon>
    </lineage>
</organism>
<dbReference type="EMBL" id="VGIY01000068">
    <property type="protein sequence ID" value="MBM3317034.1"/>
    <property type="molecule type" value="Genomic_DNA"/>
</dbReference>
<dbReference type="PANTHER" id="PTHR43646">
    <property type="entry name" value="GLYCOSYLTRANSFERASE"/>
    <property type="match status" value="1"/>
</dbReference>
<reference evidence="8" key="1">
    <citation type="submission" date="2019-03" db="EMBL/GenBank/DDBJ databases">
        <title>Lake Tanganyika Metagenome-Assembled Genomes (MAGs).</title>
        <authorList>
            <person name="Tran P."/>
        </authorList>
    </citation>
    <scope>NUCLEOTIDE SEQUENCE</scope>
    <source>
        <strain evidence="8">M_DeepCast_400m_m2_100</strain>
    </source>
</reference>
<dbReference type="Proteomes" id="UP000748308">
    <property type="component" value="Unassembled WGS sequence"/>
</dbReference>
<keyword evidence="3" id="KW-0328">Glycosyltransferase</keyword>
<keyword evidence="6" id="KW-0812">Transmembrane</keyword>
<feature type="transmembrane region" description="Helical" evidence="6">
    <location>
        <begin position="288"/>
        <end position="309"/>
    </location>
</feature>
<evidence type="ECO:0000256" key="6">
    <source>
        <dbReference type="SAM" id="Phobius"/>
    </source>
</evidence>